<dbReference type="KEGG" id="paa:Paes_2279"/>
<gene>
    <name evidence="3" type="ordered locus">Paes_2279</name>
</gene>
<evidence type="ECO:0000313" key="3">
    <source>
        <dbReference type="EMBL" id="ACF47280.1"/>
    </source>
</evidence>
<evidence type="ECO:0000313" key="4">
    <source>
        <dbReference type="Proteomes" id="UP000002725"/>
    </source>
</evidence>
<organism evidence="3 4">
    <name type="scientific">Prosthecochloris aestuarii (strain DSM 271 / SK 413)</name>
    <dbReference type="NCBI Taxonomy" id="290512"/>
    <lineage>
        <taxon>Bacteria</taxon>
        <taxon>Pseudomonadati</taxon>
        <taxon>Chlorobiota</taxon>
        <taxon>Chlorobiia</taxon>
        <taxon>Chlorobiales</taxon>
        <taxon>Chlorobiaceae</taxon>
        <taxon>Prosthecochloris</taxon>
    </lineage>
</organism>
<protein>
    <recommendedName>
        <fullName evidence="5">P pilus assembly/Cpx signaling pathway, periplasmic inhibitor/zinc-resistance associated protein</fullName>
    </recommendedName>
</protein>
<sequence>MKNVMKTLLIAGTLFALPLTAAQARPSAGYDGAGRFNHAERVERMKFADNLNLSPQQRQQFKKHQFEQRKAMITLRSKLDLLRIELNEAACATKPDLRKIDRIAERMGNVHTEMTKQRIHARIQRNSILTDEQKQSVNDRRAMMPMKRGPKGMRN</sequence>
<dbReference type="RefSeq" id="WP_012506810.1">
    <property type="nucleotide sequence ID" value="NC_011059.1"/>
</dbReference>
<reference evidence="3" key="1">
    <citation type="submission" date="2008-06" db="EMBL/GenBank/DDBJ databases">
        <title>Complete sequence of chromosome of Prosthecochloris aestuarii DSM 271.</title>
        <authorList>
            <consortium name="US DOE Joint Genome Institute"/>
            <person name="Lucas S."/>
            <person name="Copeland A."/>
            <person name="Lapidus A."/>
            <person name="Glavina del Rio T."/>
            <person name="Dalin E."/>
            <person name="Tice H."/>
            <person name="Bruce D."/>
            <person name="Goodwin L."/>
            <person name="Pitluck S."/>
            <person name="Schmutz J."/>
            <person name="Larimer F."/>
            <person name="Land M."/>
            <person name="Hauser L."/>
            <person name="Kyrpides N."/>
            <person name="Anderson I."/>
            <person name="Liu Z."/>
            <person name="Li T."/>
            <person name="Zhao F."/>
            <person name="Overmann J."/>
            <person name="Bryant D.A."/>
            <person name="Richardson P."/>
        </authorList>
    </citation>
    <scope>NUCLEOTIDE SEQUENCE [LARGE SCALE GENOMIC DNA]</scope>
    <source>
        <strain evidence="3">DSM 271</strain>
    </source>
</reference>
<dbReference type="InterPro" id="IPR012899">
    <property type="entry name" value="LTXXQ"/>
</dbReference>
<dbReference type="Proteomes" id="UP000002725">
    <property type="component" value="Chromosome"/>
</dbReference>
<evidence type="ECO:0000256" key="1">
    <source>
        <dbReference type="SAM" id="MobiDB-lite"/>
    </source>
</evidence>
<dbReference type="eggNOG" id="COG3678">
    <property type="taxonomic scope" value="Bacteria"/>
</dbReference>
<dbReference type="AlphaFoldDB" id="B4S6S5"/>
<evidence type="ECO:0008006" key="5">
    <source>
        <dbReference type="Google" id="ProtNLM"/>
    </source>
</evidence>
<accession>B4S6S5</accession>
<dbReference type="Gene3D" id="1.20.120.1490">
    <property type="match status" value="1"/>
</dbReference>
<feature type="signal peptide" evidence="2">
    <location>
        <begin position="1"/>
        <end position="21"/>
    </location>
</feature>
<name>B4S6S5_PROA2</name>
<evidence type="ECO:0000256" key="2">
    <source>
        <dbReference type="SAM" id="SignalP"/>
    </source>
</evidence>
<keyword evidence="2" id="KW-0732">Signal</keyword>
<dbReference type="EMBL" id="CP001108">
    <property type="protein sequence ID" value="ACF47280.1"/>
    <property type="molecule type" value="Genomic_DNA"/>
</dbReference>
<keyword evidence="4" id="KW-1185">Reference proteome</keyword>
<dbReference type="HOGENOM" id="CLU_1693910_0_0_10"/>
<proteinExistence type="predicted"/>
<feature type="compositionally biased region" description="Basic and acidic residues" evidence="1">
    <location>
        <begin position="131"/>
        <end position="142"/>
    </location>
</feature>
<feature type="chain" id="PRO_5002822610" description="P pilus assembly/Cpx signaling pathway, periplasmic inhibitor/zinc-resistance associated protein" evidence="2">
    <location>
        <begin position="22"/>
        <end position="155"/>
    </location>
</feature>
<dbReference type="Pfam" id="PF07813">
    <property type="entry name" value="LTXXQ"/>
    <property type="match status" value="1"/>
</dbReference>
<feature type="region of interest" description="Disordered" evidence="1">
    <location>
        <begin position="131"/>
        <end position="155"/>
    </location>
</feature>